<dbReference type="SMART" id="SM00671">
    <property type="entry name" value="SEL1"/>
    <property type="match status" value="3"/>
</dbReference>
<keyword evidence="3 8" id="KW-0418">Kinase</keyword>
<dbReference type="Gene3D" id="3.30.200.20">
    <property type="entry name" value="Phosphorylase Kinase, domain 1"/>
    <property type="match status" value="1"/>
</dbReference>
<dbReference type="InterPro" id="IPR036365">
    <property type="entry name" value="PGBD-like_sf"/>
</dbReference>
<dbReference type="Gene3D" id="1.10.101.10">
    <property type="entry name" value="PGBD-like superfamily/PGBD"/>
    <property type="match status" value="1"/>
</dbReference>
<dbReference type="Pfam" id="PF00069">
    <property type="entry name" value="Pkinase"/>
    <property type="match status" value="1"/>
</dbReference>
<dbReference type="PROSITE" id="PS50011">
    <property type="entry name" value="PROTEIN_KINASE_DOM"/>
    <property type="match status" value="1"/>
</dbReference>
<dbReference type="Proteomes" id="UP000761264">
    <property type="component" value="Unassembled WGS sequence"/>
</dbReference>
<proteinExistence type="predicted"/>
<feature type="compositionally biased region" description="Acidic residues" evidence="6">
    <location>
        <begin position="451"/>
        <end position="462"/>
    </location>
</feature>
<dbReference type="AlphaFoldDB" id="A0A967KBF4"/>
<dbReference type="SUPFAM" id="SSF47090">
    <property type="entry name" value="PGBD-like"/>
    <property type="match status" value="1"/>
</dbReference>
<evidence type="ECO:0000256" key="5">
    <source>
        <dbReference type="SAM" id="Coils"/>
    </source>
</evidence>
<feature type="compositionally biased region" description="Polar residues" evidence="6">
    <location>
        <begin position="426"/>
        <end position="435"/>
    </location>
</feature>
<evidence type="ECO:0000313" key="9">
    <source>
        <dbReference type="Proteomes" id="UP000761264"/>
    </source>
</evidence>
<dbReference type="Pfam" id="PF08238">
    <property type="entry name" value="Sel1"/>
    <property type="match status" value="3"/>
</dbReference>
<dbReference type="SUPFAM" id="SSF81901">
    <property type="entry name" value="HCP-like"/>
    <property type="match status" value="1"/>
</dbReference>
<dbReference type="CDD" id="cd14014">
    <property type="entry name" value="STKc_PknB_like"/>
    <property type="match status" value="1"/>
</dbReference>
<dbReference type="GO" id="GO:0005524">
    <property type="term" value="F:ATP binding"/>
    <property type="evidence" value="ECO:0007669"/>
    <property type="project" value="UniProtKB-KW"/>
</dbReference>
<comment type="caution">
    <text evidence="8">The sequence shown here is derived from an EMBL/GenBank/DDBJ whole genome shotgun (WGS) entry which is preliminary data.</text>
</comment>
<keyword evidence="1" id="KW-0808">Transferase</keyword>
<dbReference type="InterPro" id="IPR036366">
    <property type="entry name" value="PGBDSf"/>
</dbReference>
<evidence type="ECO:0000256" key="4">
    <source>
        <dbReference type="ARBA" id="ARBA00022840"/>
    </source>
</evidence>
<evidence type="ECO:0000256" key="6">
    <source>
        <dbReference type="SAM" id="MobiDB-lite"/>
    </source>
</evidence>
<accession>A0A967KBF4</accession>
<dbReference type="SUPFAM" id="SSF56112">
    <property type="entry name" value="Protein kinase-like (PK-like)"/>
    <property type="match status" value="1"/>
</dbReference>
<dbReference type="PANTHER" id="PTHR43289">
    <property type="entry name" value="MITOGEN-ACTIVATED PROTEIN KINASE KINASE KINASE 20-RELATED"/>
    <property type="match status" value="1"/>
</dbReference>
<dbReference type="InterPro" id="IPR000719">
    <property type="entry name" value="Prot_kinase_dom"/>
</dbReference>
<dbReference type="InterPro" id="IPR006597">
    <property type="entry name" value="Sel1-like"/>
</dbReference>
<evidence type="ECO:0000313" key="8">
    <source>
        <dbReference type="EMBL" id="NIA72148.1"/>
    </source>
</evidence>
<feature type="domain" description="Protein kinase" evidence="7">
    <location>
        <begin position="35"/>
        <end position="297"/>
    </location>
</feature>
<feature type="compositionally biased region" description="Low complexity" evidence="6">
    <location>
        <begin position="590"/>
        <end position="626"/>
    </location>
</feature>
<keyword evidence="5" id="KW-0175">Coiled coil</keyword>
<organism evidence="8 9">
    <name type="scientific">Pelagibius litoralis</name>
    <dbReference type="NCBI Taxonomy" id="374515"/>
    <lineage>
        <taxon>Bacteria</taxon>
        <taxon>Pseudomonadati</taxon>
        <taxon>Pseudomonadota</taxon>
        <taxon>Alphaproteobacteria</taxon>
        <taxon>Rhodospirillales</taxon>
        <taxon>Rhodovibrionaceae</taxon>
        <taxon>Pelagibius</taxon>
    </lineage>
</organism>
<sequence length="911" mass="94729">MSDNSRGGSGVGSTGAADSGMAGVFEAGALISYTYRVEALLARGGMGEVYRTSHTEIGTQHAIKIVRPDLANNDKIMELFRREASVLRTIRDDAVVGYDGVLRDEEGRVYLVMEFVDGPSLTDYIATQGTLDPAEVRDLRDRLAHGLAAAHDKGVIHRDMSPDNVILGDGQLSQAKIIDFGIAKLADSSATTIIGDDFAGRYAYASPEQIGLYGGQVDARSDIYSLGLVLATAGTGKALNMGEISESLVSVIEARKRIPDFSSVPEILRNELGAMLQPDPADRPQTMRDVIGLDARLEAEPEAAPETPTEPQTHKAVPLAAEPAGRPAAAAGSGRPWLWPAVTAGVAIAAAGGYFVWQGSQEAEGPRPAQQELAEVEKPAAPAPAQSLLEQTVPDAGRQATSSDAPPDTSGGMAEPVAEQPAALSAETSPETPVETNEVVPAGAPQAAEAPAEEVMVEEAAAEAEKTEEAVVEAPEESAAPSMAESAGESPEESAQQSTQQSAGESSGQSEEDTAEVAAEAVVAVSPAEPADAGSPAASSETVPQAPDSGEAVAPLAVDEPPASAPPAAVPVEEASTGTEAAEVSTEVSAGEVTAPAAEAPESAPEVAEEAPAPAEQVAALPAPSEAELREAAREAAESGLSREQKREIQQDLQVLGHYPGGIDGSFGPGTRAGIESYQKVAGLEETGYLTDVQRQDLAAAAAGPRAEEALRAAAEKEAAAAEAARASAAAAAEERRKAEDAAARARAIAEARQAQSPAGQQQVVLPDESELDRLRRVAEAGDPIAQASLGLKYYRGEGIRRNLQEAFRWTAKAAEQGEARAQSNLGFYYMNGEGVRRDPAQAARWWQEAAAQGLQQAQFNLGLLYETGQGVSADPEEAAKWYRLALAQGDRQAKSRLDGLIRRGLVAADN</sequence>
<evidence type="ECO:0000259" key="7">
    <source>
        <dbReference type="PROSITE" id="PS50011"/>
    </source>
</evidence>
<dbReference type="Gene3D" id="1.10.510.10">
    <property type="entry name" value="Transferase(Phosphotransferase) domain 1"/>
    <property type="match status" value="1"/>
</dbReference>
<feature type="compositionally biased region" description="Basic and acidic residues" evidence="6">
    <location>
        <begin position="627"/>
        <end position="648"/>
    </location>
</feature>
<feature type="region of interest" description="Disordered" evidence="6">
    <location>
        <begin position="362"/>
        <end position="648"/>
    </location>
</feature>
<dbReference type="EMBL" id="JAAQPH010000033">
    <property type="protein sequence ID" value="NIA72148.1"/>
    <property type="molecule type" value="Genomic_DNA"/>
</dbReference>
<protein>
    <submittedName>
        <fullName evidence="8">Protein kinase</fullName>
    </submittedName>
</protein>
<feature type="coiled-coil region" evidence="5">
    <location>
        <begin position="707"/>
        <end position="749"/>
    </location>
</feature>
<dbReference type="InterPro" id="IPR011009">
    <property type="entry name" value="Kinase-like_dom_sf"/>
</dbReference>
<feature type="compositionally biased region" description="Low complexity" evidence="6">
    <location>
        <begin position="438"/>
        <end position="450"/>
    </location>
</feature>
<dbReference type="InterPro" id="IPR002477">
    <property type="entry name" value="Peptidoglycan-bd-like"/>
</dbReference>
<dbReference type="Pfam" id="PF01471">
    <property type="entry name" value="PG_binding_1"/>
    <property type="match status" value="1"/>
</dbReference>
<evidence type="ECO:0000256" key="2">
    <source>
        <dbReference type="ARBA" id="ARBA00022741"/>
    </source>
</evidence>
<reference evidence="8" key="1">
    <citation type="submission" date="2020-03" db="EMBL/GenBank/DDBJ databases">
        <title>Genome of Pelagibius litoralis DSM 21314T.</title>
        <authorList>
            <person name="Wang G."/>
        </authorList>
    </citation>
    <scope>NUCLEOTIDE SEQUENCE</scope>
    <source>
        <strain evidence="8">DSM 21314</strain>
    </source>
</reference>
<evidence type="ECO:0000256" key="3">
    <source>
        <dbReference type="ARBA" id="ARBA00022777"/>
    </source>
</evidence>
<dbReference type="InterPro" id="IPR011990">
    <property type="entry name" value="TPR-like_helical_dom_sf"/>
</dbReference>
<dbReference type="PANTHER" id="PTHR43289:SF34">
    <property type="entry name" value="SERINE_THREONINE-PROTEIN KINASE YBDM-RELATED"/>
    <property type="match status" value="1"/>
</dbReference>
<dbReference type="Gene3D" id="1.25.40.10">
    <property type="entry name" value="Tetratricopeptide repeat domain"/>
    <property type="match status" value="1"/>
</dbReference>
<feature type="compositionally biased region" description="Low complexity" evidence="6">
    <location>
        <begin position="477"/>
        <end position="509"/>
    </location>
</feature>
<dbReference type="InterPro" id="IPR008266">
    <property type="entry name" value="Tyr_kinase_AS"/>
</dbReference>
<keyword evidence="4" id="KW-0067">ATP-binding</keyword>
<feature type="compositionally biased region" description="Low complexity" evidence="6">
    <location>
        <begin position="516"/>
        <end position="533"/>
    </location>
</feature>
<dbReference type="RefSeq" id="WP_167230986.1">
    <property type="nucleotide sequence ID" value="NZ_JAAQPH010000033.1"/>
</dbReference>
<keyword evidence="9" id="KW-1185">Reference proteome</keyword>
<gene>
    <name evidence="8" type="ORF">HBA54_26515</name>
</gene>
<name>A0A967KBF4_9PROT</name>
<dbReference type="GO" id="GO:0004674">
    <property type="term" value="F:protein serine/threonine kinase activity"/>
    <property type="evidence" value="ECO:0007669"/>
    <property type="project" value="TreeGrafter"/>
</dbReference>
<keyword evidence="2" id="KW-0547">Nucleotide-binding</keyword>
<evidence type="ECO:0000256" key="1">
    <source>
        <dbReference type="ARBA" id="ARBA00022679"/>
    </source>
</evidence>
<dbReference type="PROSITE" id="PS00109">
    <property type="entry name" value="PROTEIN_KINASE_TYR"/>
    <property type="match status" value="1"/>
</dbReference>